<dbReference type="Gene3D" id="3.90.550.10">
    <property type="entry name" value="Spore Coat Polysaccharide Biosynthesis Protein SpsA, Chain A"/>
    <property type="match status" value="1"/>
</dbReference>
<dbReference type="EC" id="2.4.-.-" evidence="2"/>
<gene>
    <name evidence="2" type="ORF">K8I29_05640</name>
</gene>
<name>A0A953J3N1_9BACT</name>
<organism evidence="2 3">
    <name type="scientific">Candidatus Nitrobium versatile</name>
    <dbReference type="NCBI Taxonomy" id="2884831"/>
    <lineage>
        <taxon>Bacteria</taxon>
        <taxon>Pseudomonadati</taxon>
        <taxon>Nitrospirota</taxon>
        <taxon>Nitrospiria</taxon>
        <taxon>Nitrospirales</taxon>
        <taxon>Nitrospiraceae</taxon>
        <taxon>Candidatus Nitrobium</taxon>
    </lineage>
</organism>
<accession>A0A953J3N1</accession>
<dbReference type="InterPro" id="IPR001173">
    <property type="entry name" value="Glyco_trans_2-like"/>
</dbReference>
<dbReference type="Proteomes" id="UP000705867">
    <property type="component" value="Unassembled WGS sequence"/>
</dbReference>
<dbReference type="AlphaFoldDB" id="A0A953J3N1"/>
<dbReference type="EMBL" id="JAIOIV010000042">
    <property type="protein sequence ID" value="MBZ0155683.1"/>
    <property type="molecule type" value="Genomic_DNA"/>
</dbReference>
<dbReference type="PANTHER" id="PTHR22916">
    <property type="entry name" value="GLYCOSYLTRANSFERASE"/>
    <property type="match status" value="1"/>
</dbReference>
<dbReference type="GO" id="GO:0016758">
    <property type="term" value="F:hexosyltransferase activity"/>
    <property type="evidence" value="ECO:0007669"/>
    <property type="project" value="UniProtKB-ARBA"/>
</dbReference>
<evidence type="ECO:0000313" key="3">
    <source>
        <dbReference type="Proteomes" id="UP000705867"/>
    </source>
</evidence>
<proteinExistence type="predicted"/>
<comment type="caution">
    <text evidence="2">The sequence shown here is derived from an EMBL/GenBank/DDBJ whole genome shotgun (WGS) entry which is preliminary data.</text>
</comment>
<evidence type="ECO:0000313" key="2">
    <source>
        <dbReference type="EMBL" id="MBZ0155683.1"/>
    </source>
</evidence>
<dbReference type="SUPFAM" id="SSF53448">
    <property type="entry name" value="Nucleotide-diphospho-sugar transferases"/>
    <property type="match status" value="1"/>
</dbReference>
<dbReference type="PANTHER" id="PTHR22916:SF65">
    <property type="entry name" value="SLR1065 PROTEIN"/>
    <property type="match status" value="1"/>
</dbReference>
<feature type="domain" description="Glycosyltransferase 2-like" evidence="1">
    <location>
        <begin position="32"/>
        <end position="150"/>
    </location>
</feature>
<reference evidence="2" key="1">
    <citation type="journal article" date="2021" name="bioRxiv">
        <title>Unraveling nitrogen, sulfur and carbon metabolic pathways and microbial community transcriptional responses to substrate deprivation and toxicity stresses in a bioreactor mimicking anoxic brackish coastal sediment conditions.</title>
        <authorList>
            <person name="Martins P.D."/>
            <person name="Echeveste M.J."/>
            <person name="Arshad A."/>
            <person name="Kurth J."/>
            <person name="Ouboter H."/>
            <person name="Jetten M.S.M."/>
            <person name="Welte C.U."/>
        </authorList>
    </citation>
    <scope>NUCLEOTIDE SEQUENCE</scope>
    <source>
        <strain evidence="2">MAG_39</strain>
    </source>
</reference>
<protein>
    <submittedName>
        <fullName evidence="2">Glycosyltransferase</fullName>
        <ecNumber evidence="2">2.4.-.-</ecNumber>
    </submittedName>
</protein>
<sequence length="367" mass="41466">MSDRSKNIFSNGTLGAICPIRLRPLPPKPLVSIIVANFNYGLYIGSAIESVQAQTYSNFELIICDDGSTDGSCEVIGSYLSRDKRINFISKENGGQASAFNTAYKAANGEIICFLDSDDLFHEHKLEWIVGAFQRNTGAGYCTHLVQPISPDGRFIESAYPKSLENGWIACDALFKGGKSIGLPPTSGLSFRKEITDKIFPIPPDFRVSADGPFREAAQFMTSIIAIPEILAYYRIHRNNSRGLHANSLESVRAIIADYEKIHIFLKEFLRKEYGEEVAKCLRLEDAPQYWENLIKISLFTSKGELNKSYSMEEILREIPFSPRKIFWRIMSLLPESMAKPALRFFLGDSRRKRILLRTIRALQIEK</sequence>
<evidence type="ECO:0000259" key="1">
    <source>
        <dbReference type="Pfam" id="PF00535"/>
    </source>
</evidence>
<dbReference type="Pfam" id="PF00535">
    <property type="entry name" value="Glycos_transf_2"/>
    <property type="match status" value="1"/>
</dbReference>
<dbReference type="InterPro" id="IPR029044">
    <property type="entry name" value="Nucleotide-diphossugar_trans"/>
</dbReference>
<keyword evidence="2" id="KW-0328">Glycosyltransferase</keyword>
<reference evidence="2" key="2">
    <citation type="submission" date="2021-08" db="EMBL/GenBank/DDBJ databases">
        <authorList>
            <person name="Dalcin Martins P."/>
        </authorList>
    </citation>
    <scope>NUCLEOTIDE SEQUENCE</scope>
    <source>
        <strain evidence="2">MAG_39</strain>
    </source>
</reference>
<keyword evidence="2" id="KW-0808">Transferase</keyword>